<accession>A0ABP0FIC1</accession>
<keyword evidence="4" id="KW-1185">Reference proteome</keyword>
<name>A0ABP0FIC1_CLALP</name>
<dbReference type="Proteomes" id="UP001642483">
    <property type="component" value="Unassembled WGS sequence"/>
</dbReference>
<gene>
    <name evidence="3" type="ORF">CVLEPA_LOCUS9626</name>
</gene>
<reference evidence="3 4" key="1">
    <citation type="submission" date="2024-02" db="EMBL/GenBank/DDBJ databases">
        <authorList>
            <person name="Daric V."/>
            <person name="Darras S."/>
        </authorList>
    </citation>
    <scope>NUCLEOTIDE SEQUENCE [LARGE SCALE GENOMIC DNA]</scope>
</reference>
<evidence type="ECO:0000313" key="4">
    <source>
        <dbReference type="Proteomes" id="UP001642483"/>
    </source>
</evidence>
<evidence type="ECO:0000256" key="2">
    <source>
        <dbReference type="SAM" id="SignalP"/>
    </source>
</evidence>
<keyword evidence="1" id="KW-0812">Transmembrane</keyword>
<keyword evidence="2" id="KW-0732">Signal</keyword>
<dbReference type="EMBL" id="CAWYQH010000057">
    <property type="protein sequence ID" value="CAK8679389.1"/>
    <property type="molecule type" value="Genomic_DNA"/>
</dbReference>
<protein>
    <submittedName>
        <fullName evidence="3">Uncharacterized protein</fullName>
    </submittedName>
</protein>
<comment type="caution">
    <text evidence="3">The sequence shown here is derived from an EMBL/GenBank/DDBJ whole genome shotgun (WGS) entry which is preliminary data.</text>
</comment>
<feature type="chain" id="PRO_5045906237" evidence="2">
    <location>
        <begin position="21"/>
        <end position="184"/>
    </location>
</feature>
<feature type="transmembrane region" description="Helical" evidence="1">
    <location>
        <begin position="100"/>
        <end position="123"/>
    </location>
</feature>
<sequence length="184" mass="21081">MRVVVTSVLVLMTILAVVNSTDVRQTINATSKETIRDYVTRPWPATYDPEYAVDEELLRFIDDNIMYYGDEFSQSCLDEAGVKDLMDGETERLKRQFNRLFVVTVSLFSLNFVMCVIAVTLACRRRRERRQKRDVIKYNKPFIDDSSDNTGVFPEASNAAFDQVSEQCSPQYGGKATRVYSVEV</sequence>
<keyword evidence="1" id="KW-0472">Membrane</keyword>
<organism evidence="3 4">
    <name type="scientific">Clavelina lepadiformis</name>
    <name type="common">Light-bulb sea squirt</name>
    <name type="synonym">Ascidia lepadiformis</name>
    <dbReference type="NCBI Taxonomy" id="159417"/>
    <lineage>
        <taxon>Eukaryota</taxon>
        <taxon>Metazoa</taxon>
        <taxon>Chordata</taxon>
        <taxon>Tunicata</taxon>
        <taxon>Ascidiacea</taxon>
        <taxon>Aplousobranchia</taxon>
        <taxon>Clavelinidae</taxon>
        <taxon>Clavelina</taxon>
    </lineage>
</organism>
<proteinExistence type="predicted"/>
<evidence type="ECO:0000313" key="3">
    <source>
        <dbReference type="EMBL" id="CAK8679389.1"/>
    </source>
</evidence>
<feature type="signal peptide" evidence="2">
    <location>
        <begin position="1"/>
        <end position="20"/>
    </location>
</feature>
<evidence type="ECO:0000256" key="1">
    <source>
        <dbReference type="SAM" id="Phobius"/>
    </source>
</evidence>
<keyword evidence="1" id="KW-1133">Transmembrane helix</keyword>